<accession>A0A953JB82</accession>
<sequence>SRYDSRYGRREAVGEAEKDRRETKERNRRESKERDHSPVIALFPSVIASPHTRGLLFRKEFRASNKVT</sequence>
<reference evidence="2" key="2">
    <citation type="submission" date="2021-08" db="EMBL/GenBank/DDBJ databases">
        <authorList>
            <person name="Dalcin Martins P."/>
        </authorList>
    </citation>
    <scope>NUCLEOTIDE SEQUENCE</scope>
    <source>
        <strain evidence="2">MAG_39</strain>
    </source>
</reference>
<protein>
    <submittedName>
        <fullName evidence="2">Uncharacterized protein</fullName>
    </submittedName>
</protein>
<dbReference type="Proteomes" id="UP000705867">
    <property type="component" value="Unassembled WGS sequence"/>
</dbReference>
<reference evidence="2" key="1">
    <citation type="journal article" date="2021" name="bioRxiv">
        <title>Unraveling nitrogen, sulfur and carbon metabolic pathways and microbial community transcriptional responses to substrate deprivation and toxicity stresses in a bioreactor mimicking anoxic brackish coastal sediment conditions.</title>
        <authorList>
            <person name="Martins P.D."/>
            <person name="Echeveste M.J."/>
            <person name="Arshad A."/>
            <person name="Kurth J."/>
            <person name="Ouboter H."/>
            <person name="Jetten M.S.M."/>
            <person name="Welte C.U."/>
        </authorList>
    </citation>
    <scope>NUCLEOTIDE SEQUENCE</scope>
    <source>
        <strain evidence="2">MAG_39</strain>
    </source>
</reference>
<organism evidence="2 3">
    <name type="scientific">Candidatus Nitrobium versatile</name>
    <dbReference type="NCBI Taxonomy" id="2884831"/>
    <lineage>
        <taxon>Bacteria</taxon>
        <taxon>Pseudomonadati</taxon>
        <taxon>Nitrospirota</taxon>
        <taxon>Nitrospiria</taxon>
        <taxon>Nitrospirales</taxon>
        <taxon>Nitrospiraceae</taxon>
        <taxon>Candidatus Nitrobium</taxon>
    </lineage>
</organism>
<evidence type="ECO:0000313" key="3">
    <source>
        <dbReference type="Proteomes" id="UP000705867"/>
    </source>
</evidence>
<dbReference type="AlphaFoldDB" id="A0A953JB82"/>
<evidence type="ECO:0000256" key="1">
    <source>
        <dbReference type="SAM" id="MobiDB-lite"/>
    </source>
</evidence>
<name>A0A953JB82_9BACT</name>
<gene>
    <name evidence="2" type="ORF">K8I29_04615</name>
</gene>
<evidence type="ECO:0000313" key="2">
    <source>
        <dbReference type="EMBL" id="MBZ0155485.1"/>
    </source>
</evidence>
<comment type="caution">
    <text evidence="2">The sequence shown here is derived from an EMBL/GenBank/DDBJ whole genome shotgun (WGS) entry which is preliminary data.</text>
</comment>
<dbReference type="EMBL" id="JAIOIV010000033">
    <property type="protein sequence ID" value="MBZ0155485.1"/>
    <property type="molecule type" value="Genomic_DNA"/>
</dbReference>
<proteinExistence type="predicted"/>
<feature type="non-terminal residue" evidence="2">
    <location>
        <position position="1"/>
    </location>
</feature>
<feature type="region of interest" description="Disordered" evidence="1">
    <location>
        <begin position="1"/>
        <end position="37"/>
    </location>
</feature>